<evidence type="ECO:0000313" key="13">
    <source>
        <dbReference type="Proteomes" id="UP000001660"/>
    </source>
</evidence>
<protein>
    <recommendedName>
        <fullName evidence="5 10">N-(5'-phosphoribosyl)anthranilate isomerase</fullName>
        <shortName evidence="10">PRAI</shortName>
        <ecNumber evidence="4 10">5.3.1.24</ecNumber>
    </recommendedName>
</protein>
<evidence type="ECO:0000256" key="9">
    <source>
        <dbReference type="ARBA" id="ARBA00023235"/>
    </source>
</evidence>
<organism evidence="12 13">
    <name type="scientific">Nitrospira defluvii</name>
    <dbReference type="NCBI Taxonomy" id="330214"/>
    <lineage>
        <taxon>Bacteria</taxon>
        <taxon>Pseudomonadati</taxon>
        <taxon>Nitrospirota</taxon>
        <taxon>Nitrospiria</taxon>
        <taxon>Nitrospirales</taxon>
        <taxon>Nitrospiraceae</taxon>
        <taxon>Nitrospira</taxon>
    </lineage>
</organism>
<dbReference type="OrthoDB" id="9786954at2"/>
<dbReference type="FunFam" id="3.20.20.70:FF:000075">
    <property type="entry name" value="Tryptophan biosynthesis protein TRP1"/>
    <property type="match status" value="1"/>
</dbReference>
<dbReference type="GO" id="GO:0000162">
    <property type="term" value="P:L-tryptophan biosynthetic process"/>
    <property type="evidence" value="ECO:0007669"/>
    <property type="project" value="UniProtKB-UniRule"/>
</dbReference>
<accession>D8PEV6</accession>
<gene>
    <name evidence="10 12" type="primary">trpF</name>
    <name evidence="12" type="ORF">NIDE2045</name>
</gene>
<evidence type="ECO:0000256" key="3">
    <source>
        <dbReference type="ARBA" id="ARBA00007571"/>
    </source>
</evidence>
<proteinExistence type="inferred from homology"/>
<dbReference type="EC" id="5.3.1.24" evidence="4 10"/>
<evidence type="ECO:0000256" key="8">
    <source>
        <dbReference type="ARBA" id="ARBA00023141"/>
    </source>
</evidence>
<evidence type="ECO:0000256" key="5">
    <source>
        <dbReference type="ARBA" id="ARBA00022272"/>
    </source>
</evidence>
<dbReference type="InterPro" id="IPR013785">
    <property type="entry name" value="Aldolase_TIM"/>
</dbReference>
<dbReference type="CDD" id="cd00405">
    <property type="entry name" value="PRAI"/>
    <property type="match status" value="1"/>
</dbReference>
<sequence>MAVKVKICGLTNAEDAAVAVEAGADAVGFVFHKKSPRCAEQAAVKAIVKELPPFVLPIGVFVNEDAKVVRDVMDSCGLALAQLHGDETAAYCEMLGRPVLKAIRLRDRRSFLALAEFQGRAGVRGFLVDAFSPDAYGGTGQVADWSLAAEAAAVARILLAGGLTPGNVAQAIEQVRPYGVDVSSGVEASPGRKDHDKVRAFVQTVRLVSR</sequence>
<evidence type="ECO:0000313" key="12">
    <source>
        <dbReference type="EMBL" id="CBK41765.1"/>
    </source>
</evidence>
<name>D8PEV6_9BACT</name>
<dbReference type="eggNOG" id="COG0135">
    <property type="taxonomic scope" value="Bacteria"/>
</dbReference>
<dbReference type="EMBL" id="FP929003">
    <property type="protein sequence ID" value="CBK41765.1"/>
    <property type="molecule type" value="Genomic_DNA"/>
</dbReference>
<keyword evidence="9 10" id="KW-0413">Isomerase</keyword>
<keyword evidence="8 10" id="KW-0057">Aromatic amino acid biosynthesis</keyword>
<keyword evidence="7 10" id="KW-0822">Tryptophan biosynthesis</keyword>
<dbReference type="HOGENOM" id="CLU_076364_2_0_0"/>
<dbReference type="InterPro" id="IPR044643">
    <property type="entry name" value="TrpF_fam"/>
</dbReference>
<dbReference type="AlphaFoldDB" id="D8PEV6"/>
<dbReference type="KEGG" id="nde:NIDE2045"/>
<dbReference type="HAMAP" id="MF_00135">
    <property type="entry name" value="PRAI"/>
    <property type="match status" value="1"/>
</dbReference>
<dbReference type="Pfam" id="PF00697">
    <property type="entry name" value="PRAI"/>
    <property type="match status" value="1"/>
</dbReference>
<evidence type="ECO:0000256" key="6">
    <source>
        <dbReference type="ARBA" id="ARBA00022605"/>
    </source>
</evidence>
<evidence type="ECO:0000259" key="11">
    <source>
        <dbReference type="Pfam" id="PF00697"/>
    </source>
</evidence>
<dbReference type="STRING" id="330214.NIDE2045"/>
<dbReference type="PANTHER" id="PTHR42894">
    <property type="entry name" value="N-(5'-PHOSPHORIBOSYL)ANTHRANILATE ISOMERASE"/>
    <property type="match status" value="1"/>
</dbReference>
<dbReference type="InterPro" id="IPR001240">
    <property type="entry name" value="PRAI_dom"/>
</dbReference>
<feature type="domain" description="N-(5'phosphoribosyl) anthranilate isomerase (PRAI)" evidence="11">
    <location>
        <begin position="5"/>
        <end position="203"/>
    </location>
</feature>
<dbReference type="NCBIfam" id="NF002298">
    <property type="entry name" value="PRK01222.1-4"/>
    <property type="match status" value="1"/>
</dbReference>
<dbReference type="Proteomes" id="UP000001660">
    <property type="component" value="Chromosome"/>
</dbReference>
<keyword evidence="13" id="KW-1185">Reference proteome</keyword>
<dbReference type="Gene3D" id="3.20.20.70">
    <property type="entry name" value="Aldolase class I"/>
    <property type="match status" value="1"/>
</dbReference>
<evidence type="ECO:0000256" key="10">
    <source>
        <dbReference type="HAMAP-Rule" id="MF_00135"/>
    </source>
</evidence>
<dbReference type="SUPFAM" id="SSF51366">
    <property type="entry name" value="Ribulose-phoshate binding barrel"/>
    <property type="match status" value="1"/>
</dbReference>
<dbReference type="PANTHER" id="PTHR42894:SF1">
    <property type="entry name" value="N-(5'-PHOSPHORIBOSYL)ANTHRANILATE ISOMERASE"/>
    <property type="match status" value="1"/>
</dbReference>
<comment type="similarity">
    <text evidence="3 10">Belongs to the TrpF family.</text>
</comment>
<keyword evidence="6 10" id="KW-0028">Amino-acid biosynthesis</keyword>
<evidence type="ECO:0000256" key="4">
    <source>
        <dbReference type="ARBA" id="ARBA00012572"/>
    </source>
</evidence>
<dbReference type="InterPro" id="IPR011060">
    <property type="entry name" value="RibuloseP-bd_barrel"/>
</dbReference>
<dbReference type="GO" id="GO:0004640">
    <property type="term" value="F:phosphoribosylanthranilate isomerase activity"/>
    <property type="evidence" value="ECO:0007669"/>
    <property type="project" value="UniProtKB-UniRule"/>
</dbReference>
<comment type="pathway">
    <text evidence="2 10">Amino-acid biosynthesis; L-tryptophan biosynthesis; L-tryptophan from chorismate: step 3/5.</text>
</comment>
<evidence type="ECO:0000256" key="2">
    <source>
        <dbReference type="ARBA" id="ARBA00004664"/>
    </source>
</evidence>
<dbReference type="UniPathway" id="UPA00035">
    <property type="reaction ID" value="UER00042"/>
</dbReference>
<reference evidence="12 13" key="1">
    <citation type="journal article" date="2010" name="Proc. Natl. Acad. Sci. U.S.A.">
        <title>A Nitrospira metagenome illuminates the physiology and evolution of globally important nitrite-oxidizing bacteria.</title>
        <authorList>
            <person name="Lucker S."/>
            <person name="Wagner M."/>
            <person name="Maixner F."/>
            <person name="Pelletier E."/>
            <person name="Koch H."/>
            <person name="Vacherie B."/>
            <person name="Rattei T."/>
            <person name="Sinninghe Damste J."/>
            <person name="Spieck E."/>
            <person name="Le Paslier D."/>
            <person name="Daims H."/>
        </authorList>
    </citation>
    <scope>NUCLEOTIDE SEQUENCE [LARGE SCALE GENOMIC DNA]</scope>
</reference>
<evidence type="ECO:0000256" key="7">
    <source>
        <dbReference type="ARBA" id="ARBA00022822"/>
    </source>
</evidence>
<evidence type="ECO:0000256" key="1">
    <source>
        <dbReference type="ARBA" id="ARBA00001164"/>
    </source>
</evidence>
<comment type="catalytic activity">
    <reaction evidence="1 10">
        <text>N-(5-phospho-beta-D-ribosyl)anthranilate = 1-(2-carboxyphenylamino)-1-deoxy-D-ribulose 5-phosphate</text>
        <dbReference type="Rhea" id="RHEA:21540"/>
        <dbReference type="ChEBI" id="CHEBI:18277"/>
        <dbReference type="ChEBI" id="CHEBI:58613"/>
        <dbReference type="EC" id="5.3.1.24"/>
    </reaction>
</comment>